<dbReference type="EMBL" id="AP003757">
    <property type="protein sequence ID" value="BAC79543.1"/>
    <property type="molecule type" value="Genomic_DNA"/>
</dbReference>
<name>Q7XIW0_ORYSJ</name>
<reference evidence="3" key="1">
    <citation type="journal article" date="2005" name="Nature">
        <title>The map-based sequence of the rice genome.</title>
        <authorList>
            <consortium name="International rice genome sequencing project (IRGSP)"/>
            <person name="Matsumoto T."/>
            <person name="Wu J."/>
            <person name="Kanamori H."/>
            <person name="Katayose Y."/>
            <person name="Fujisawa M."/>
            <person name="Namiki N."/>
            <person name="Mizuno H."/>
            <person name="Yamamoto K."/>
            <person name="Antonio B.A."/>
            <person name="Baba T."/>
            <person name="Sakata K."/>
            <person name="Nagamura Y."/>
            <person name="Aoki H."/>
            <person name="Arikawa K."/>
            <person name="Arita K."/>
            <person name="Bito T."/>
            <person name="Chiden Y."/>
            <person name="Fujitsuka N."/>
            <person name="Fukunaka R."/>
            <person name="Hamada M."/>
            <person name="Harada C."/>
            <person name="Hayashi A."/>
            <person name="Hijishita S."/>
            <person name="Honda M."/>
            <person name="Hosokawa S."/>
            <person name="Ichikawa Y."/>
            <person name="Idonuma A."/>
            <person name="Iijima M."/>
            <person name="Ikeda M."/>
            <person name="Ikeno M."/>
            <person name="Ito K."/>
            <person name="Ito S."/>
            <person name="Ito T."/>
            <person name="Ito Y."/>
            <person name="Ito Y."/>
            <person name="Iwabuchi A."/>
            <person name="Kamiya K."/>
            <person name="Karasawa W."/>
            <person name="Kurita K."/>
            <person name="Katagiri S."/>
            <person name="Kikuta A."/>
            <person name="Kobayashi H."/>
            <person name="Kobayashi N."/>
            <person name="Machita K."/>
            <person name="Maehara T."/>
            <person name="Masukawa M."/>
            <person name="Mizubayashi T."/>
            <person name="Mukai Y."/>
            <person name="Nagasaki H."/>
            <person name="Nagata Y."/>
            <person name="Naito S."/>
            <person name="Nakashima M."/>
            <person name="Nakama Y."/>
            <person name="Nakamichi Y."/>
            <person name="Nakamura M."/>
            <person name="Meguro A."/>
            <person name="Negishi M."/>
            <person name="Ohta I."/>
            <person name="Ohta T."/>
            <person name="Okamoto M."/>
            <person name="Ono N."/>
            <person name="Saji S."/>
            <person name="Sakaguchi M."/>
            <person name="Sakai K."/>
            <person name="Shibata M."/>
            <person name="Shimokawa T."/>
            <person name="Song J."/>
            <person name="Takazaki Y."/>
            <person name="Terasawa K."/>
            <person name="Tsugane M."/>
            <person name="Tsuji K."/>
            <person name="Ueda S."/>
            <person name="Waki K."/>
            <person name="Yamagata H."/>
            <person name="Yamamoto M."/>
            <person name="Yamamoto S."/>
            <person name="Yamane H."/>
            <person name="Yoshiki S."/>
            <person name="Yoshihara R."/>
            <person name="Yukawa K."/>
            <person name="Zhong H."/>
            <person name="Yano M."/>
            <person name="Yuan Q."/>
            <person name="Ouyang S."/>
            <person name="Liu J."/>
            <person name="Jones K.M."/>
            <person name="Gansberger K."/>
            <person name="Moffat K."/>
            <person name="Hill J."/>
            <person name="Bera J."/>
            <person name="Fadrosh D."/>
            <person name="Jin S."/>
            <person name="Johri S."/>
            <person name="Kim M."/>
            <person name="Overton L."/>
            <person name="Reardon M."/>
            <person name="Tsitrin T."/>
            <person name="Vuong H."/>
            <person name="Weaver B."/>
            <person name="Ciecko A."/>
            <person name="Tallon L."/>
            <person name="Jackson J."/>
            <person name="Pai G."/>
            <person name="Aken S.V."/>
            <person name="Utterback T."/>
            <person name="Reidmuller S."/>
            <person name="Feldblyum T."/>
            <person name="Hsiao J."/>
            <person name="Zismann V."/>
            <person name="Iobst S."/>
            <person name="de Vazeille A.R."/>
            <person name="Buell C.R."/>
            <person name="Ying K."/>
            <person name="Li Y."/>
            <person name="Lu T."/>
            <person name="Huang Y."/>
            <person name="Zhao Q."/>
            <person name="Feng Q."/>
            <person name="Zhang L."/>
            <person name="Zhu J."/>
            <person name="Weng Q."/>
            <person name="Mu J."/>
            <person name="Lu Y."/>
            <person name="Fan D."/>
            <person name="Liu Y."/>
            <person name="Guan J."/>
            <person name="Zhang Y."/>
            <person name="Yu S."/>
            <person name="Liu X."/>
            <person name="Zhang Y."/>
            <person name="Hong G."/>
            <person name="Han B."/>
            <person name="Choisne N."/>
            <person name="Demange N."/>
            <person name="Orjeda G."/>
            <person name="Samain S."/>
            <person name="Cattolico L."/>
            <person name="Pelletier E."/>
            <person name="Couloux A."/>
            <person name="Segurens B."/>
            <person name="Wincker P."/>
            <person name="D'Hont A."/>
            <person name="Scarpelli C."/>
            <person name="Weissenbach J."/>
            <person name="Salanoubat M."/>
            <person name="Quetier F."/>
            <person name="Yu Y."/>
            <person name="Kim H.R."/>
            <person name="Rambo T."/>
            <person name="Currie J."/>
            <person name="Collura K."/>
            <person name="Luo M."/>
            <person name="Yang T."/>
            <person name="Ammiraju J.S.S."/>
            <person name="Engler F."/>
            <person name="Soderlund C."/>
            <person name="Wing R.A."/>
            <person name="Palmer L.E."/>
            <person name="de la Bastide M."/>
            <person name="Spiegel L."/>
            <person name="Nascimento L."/>
            <person name="Zutavern T."/>
            <person name="O'Shaughnessy A."/>
            <person name="Dike S."/>
            <person name="Dedhia N."/>
            <person name="Preston R."/>
            <person name="Balija V."/>
            <person name="McCombie W.R."/>
            <person name="Chow T."/>
            <person name="Chen H."/>
            <person name="Chung M."/>
            <person name="Chen C."/>
            <person name="Shaw J."/>
            <person name="Wu H."/>
            <person name="Hsiao K."/>
            <person name="Chao Y."/>
            <person name="Chu M."/>
            <person name="Cheng C."/>
            <person name="Hour A."/>
            <person name="Lee P."/>
            <person name="Lin S."/>
            <person name="Lin Y."/>
            <person name="Liou J."/>
            <person name="Liu S."/>
            <person name="Hsing Y."/>
            <person name="Raghuvanshi S."/>
            <person name="Mohanty A."/>
            <person name="Bharti A.K."/>
            <person name="Gaur A."/>
            <person name="Gupta V."/>
            <person name="Kumar D."/>
            <person name="Ravi V."/>
            <person name="Vij S."/>
            <person name="Kapur A."/>
            <person name="Khurana P."/>
            <person name="Khurana P."/>
            <person name="Khurana J.P."/>
            <person name="Tyagi A.K."/>
            <person name="Gaikwad K."/>
            <person name="Singh A."/>
            <person name="Dalal V."/>
            <person name="Srivastava S."/>
            <person name="Dixit A."/>
            <person name="Pal A.K."/>
            <person name="Ghazi I.A."/>
            <person name="Yadav M."/>
            <person name="Pandit A."/>
            <person name="Bhargava A."/>
            <person name="Sureshbabu K."/>
            <person name="Batra K."/>
            <person name="Sharma T.R."/>
            <person name="Mohapatra T."/>
            <person name="Singh N.K."/>
            <person name="Messing J."/>
            <person name="Nelson A.B."/>
            <person name="Fuks G."/>
            <person name="Kavchok S."/>
            <person name="Keizer G."/>
            <person name="Linton E."/>
            <person name="Llaca V."/>
            <person name="Song R."/>
            <person name="Tanyolac B."/>
            <person name="Young S."/>
            <person name="Ho-Il K."/>
            <person name="Hahn J.H."/>
            <person name="Sangsakoo G."/>
            <person name="Vanavichit A."/>
            <person name="de Mattos Luiz.A.T."/>
            <person name="Zimmer P.D."/>
            <person name="Malone G."/>
            <person name="Dellagostin O."/>
            <person name="de Oliveira A.C."/>
            <person name="Bevan M."/>
            <person name="Bancroft I."/>
            <person name="Minx P."/>
            <person name="Cordum H."/>
            <person name="Wilson R."/>
            <person name="Cheng Z."/>
            <person name="Jin W."/>
            <person name="Jiang J."/>
            <person name="Leong S.A."/>
            <person name="Iwama H."/>
            <person name="Gojobori T."/>
            <person name="Itoh T."/>
            <person name="Niimura Y."/>
            <person name="Fujii Y."/>
            <person name="Habara T."/>
            <person name="Sakai H."/>
            <person name="Sato Y."/>
            <person name="Wilson G."/>
            <person name="Kumar K."/>
            <person name="McCouch S."/>
            <person name="Juretic N."/>
            <person name="Hoen D."/>
            <person name="Wright S."/>
            <person name="Bruskiewich R."/>
            <person name="Bureau T."/>
            <person name="Miyao A."/>
            <person name="Hirochika H."/>
            <person name="Nishikawa T."/>
            <person name="Kadowaki K."/>
            <person name="Sugiura M."/>
            <person name="Burr B."/>
            <person name="Sasaki T."/>
        </authorList>
    </citation>
    <scope>NUCLEOTIDE SEQUENCE [LARGE SCALE GENOMIC DNA]</scope>
    <source>
        <strain evidence="3">cv. Nipponbare</strain>
    </source>
</reference>
<feature type="region of interest" description="Disordered" evidence="1">
    <location>
        <begin position="21"/>
        <end position="83"/>
    </location>
</feature>
<evidence type="ECO:0000313" key="3">
    <source>
        <dbReference type="Proteomes" id="UP000000763"/>
    </source>
</evidence>
<organism evidence="2 3">
    <name type="scientific">Oryza sativa subsp. japonica</name>
    <name type="common">Rice</name>
    <dbReference type="NCBI Taxonomy" id="39947"/>
    <lineage>
        <taxon>Eukaryota</taxon>
        <taxon>Viridiplantae</taxon>
        <taxon>Streptophyta</taxon>
        <taxon>Embryophyta</taxon>
        <taxon>Tracheophyta</taxon>
        <taxon>Spermatophyta</taxon>
        <taxon>Magnoliopsida</taxon>
        <taxon>Liliopsida</taxon>
        <taxon>Poales</taxon>
        <taxon>Poaceae</taxon>
        <taxon>BOP clade</taxon>
        <taxon>Oryzoideae</taxon>
        <taxon>Oryzeae</taxon>
        <taxon>Oryzinae</taxon>
        <taxon>Oryza</taxon>
        <taxon>Oryza sativa</taxon>
    </lineage>
</organism>
<accession>Q7XIW0</accession>
<dbReference type="AlphaFoldDB" id="Q7XIW0"/>
<feature type="compositionally biased region" description="Basic and acidic residues" evidence="1">
    <location>
        <begin position="33"/>
        <end position="51"/>
    </location>
</feature>
<proteinExistence type="predicted"/>
<evidence type="ECO:0000256" key="1">
    <source>
        <dbReference type="SAM" id="MobiDB-lite"/>
    </source>
</evidence>
<protein>
    <submittedName>
        <fullName evidence="2">Uncharacterized protein</fullName>
    </submittedName>
</protein>
<evidence type="ECO:0000313" key="2">
    <source>
        <dbReference type="EMBL" id="BAC79543.1"/>
    </source>
</evidence>
<reference evidence="3" key="2">
    <citation type="journal article" date="2008" name="Nucleic Acids Res.">
        <title>The rice annotation project database (RAP-DB): 2008 update.</title>
        <authorList>
            <consortium name="The rice annotation project (RAP)"/>
        </authorList>
    </citation>
    <scope>GENOME REANNOTATION</scope>
    <source>
        <strain evidence="3">cv. Nipponbare</strain>
    </source>
</reference>
<sequence>MGGQRAERRWATGGRWALRPRPRQFLQRRQPWPRREERNVERGGGRRKMGEGRGVAFLQTGRRCPSSCTTPQPRRNSTSTILLGYHDKSRSKAATKPLFYLQAVVRHPLYCCSISSACGQIARSSSFPAVV</sequence>
<gene>
    <name evidence="2" type="primary">OJ1409_C08.17</name>
</gene>
<dbReference type="Proteomes" id="UP000000763">
    <property type="component" value="Chromosome 7"/>
</dbReference>
<feature type="compositionally biased region" description="Polar residues" evidence="1">
    <location>
        <begin position="66"/>
        <end position="81"/>
    </location>
</feature>